<dbReference type="Gene3D" id="3.40.50.1820">
    <property type="entry name" value="alpha/beta hydrolase"/>
    <property type="match status" value="1"/>
</dbReference>
<dbReference type="PRINTS" id="PR00111">
    <property type="entry name" value="ABHYDROLASE"/>
</dbReference>
<dbReference type="InterPro" id="IPR000073">
    <property type="entry name" value="AB_hydrolase_1"/>
</dbReference>
<dbReference type="InterPro" id="IPR029058">
    <property type="entry name" value="AB_hydrolase_fold"/>
</dbReference>
<sequence length="301" mass="32985">MRIRHLPTLIGVMLSFASTSFANTSSGTNTAPWNEWISITTEGEGPDLILIPGLASSREVWSKQAVKLRKNYKLHLVQISGFAESAPAANTENGVAKPAAQAIANYIRDEHILTPAIIGHSLGGEIALMLGARYPELVGSLTIVDALPFYSLLFDPLATPETVKPRAEMIRSAMLAAPSDQTLAAQTEAIANLVKTEEERPAIVRSGMQSDRKTVANATYELMTTDLRPELKHIRAPVKVIYAYDAAYGIPPAAVDSMYKNAYHSASKAIFQRIDGSFHFIMLDQPDQFERALTEFLKQTR</sequence>
<protein>
    <submittedName>
        <fullName evidence="4">Alpha/beta hydrolase</fullName>
    </submittedName>
</protein>
<dbReference type="SUPFAM" id="SSF53474">
    <property type="entry name" value="alpha/beta-Hydrolases"/>
    <property type="match status" value="1"/>
</dbReference>
<dbReference type="AlphaFoldDB" id="A0A356LL55"/>
<evidence type="ECO:0000256" key="2">
    <source>
        <dbReference type="SAM" id="SignalP"/>
    </source>
</evidence>
<evidence type="ECO:0000313" key="5">
    <source>
        <dbReference type="Proteomes" id="UP000264036"/>
    </source>
</evidence>
<feature type="domain" description="AB hydrolase-1" evidence="3">
    <location>
        <begin position="48"/>
        <end position="152"/>
    </location>
</feature>
<dbReference type="Proteomes" id="UP000264036">
    <property type="component" value="Unassembled WGS sequence"/>
</dbReference>
<feature type="signal peptide" evidence="2">
    <location>
        <begin position="1"/>
        <end position="22"/>
    </location>
</feature>
<proteinExistence type="predicted"/>
<reference evidence="4 5" key="1">
    <citation type="journal article" date="2018" name="Nat. Biotechnol.">
        <title>A standardized bacterial taxonomy based on genome phylogeny substantially revises the tree of life.</title>
        <authorList>
            <person name="Parks D.H."/>
            <person name="Chuvochina M."/>
            <person name="Waite D.W."/>
            <person name="Rinke C."/>
            <person name="Skarshewski A."/>
            <person name="Chaumeil P.A."/>
            <person name="Hugenholtz P."/>
        </authorList>
    </citation>
    <scope>NUCLEOTIDE SEQUENCE [LARGE SCALE GENOMIC DNA]</scope>
    <source>
        <strain evidence="4">UBA10707</strain>
    </source>
</reference>
<dbReference type="PANTHER" id="PTHR43798:SF31">
    <property type="entry name" value="AB HYDROLASE SUPERFAMILY PROTEIN YCLE"/>
    <property type="match status" value="1"/>
</dbReference>
<dbReference type="EMBL" id="DOEK01000044">
    <property type="protein sequence ID" value="HBP31763.1"/>
    <property type="molecule type" value="Genomic_DNA"/>
</dbReference>
<dbReference type="GO" id="GO:0016020">
    <property type="term" value="C:membrane"/>
    <property type="evidence" value="ECO:0007669"/>
    <property type="project" value="TreeGrafter"/>
</dbReference>
<accession>A0A356LL55</accession>
<dbReference type="GO" id="GO:0016787">
    <property type="term" value="F:hydrolase activity"/>
    <property type="evidence" value="ECO:0007669"/>
    <property type="project" value="UniProtKB-KW"/>
</dbReference>
<organism evidence="4 5">
    <name type="scientific">Advenella kashmirensis</name>
    <dbReference type="NCBI Taxonomy" id="310575"/>
    <lineage>
        <taxon>Bacteria</taxon>
        <taxon>Pseudomonadati</taxon>
        <taxon>Pseudomonadota</taxon>
        <taxon>Betaproteobacteria</taxon>
        <taxon>Burkholderiales</taxon>
        <taxon>Alcaligenaceae</taxon>
    </lineage>
</organism>
<dbReference type="InterPro" id="IPR050266">
    <property type="entry name" value="AB_hydrolase_sf"/>
</dbReference>
<keyword evidence="1 4" id="KW-0378">Hydrolase</keyword>
<dbReference type="Pfam" id="PF00561">
    <property type="entry name" value="Abhydrolase_1"/>
    <property type="match status" value="1"/>
</dbReference>
<evidence type="ECO:0000259" key="3">
    <source>
        <dbReference type="Pfam" id="PF00561"/>
    </source>
</evidence>
<comment type="caution">
    <text evidence="4">The sequence shown here is derived from an EMBL/GenBank/DDBJ whole genome shotgun (WGS) entry which is preliminary data.</text>
</comment>
<keyword evidence="2" id="KW-0732">Signal</keyword>
<name>A0A356LL55_9BURK</name>
<gene>
    <name evidence="4" type="ORF">DD666_20425</name>
</gene>
<feature type="chain" id="PRO_5016744591" evidence="2">
    <location>
        <begin position="23"/>
        <end position="301"/>
    </location>
</feature>
<evidence type="ECO:0000313" key="4">
    <source>
        <dbReference type="EMBL" id="HBP31763.1"/>
    </source>
</evidence>
<evidence type="ECO:0000256" key="1">
    <source>
        <dbReference type="ARBA" id="ARBA00022801"/>
    </source>
</evidence>
<dbReference type="PANTHER" id="PTHR43798">
    <property type="entry name" value="MONOACYLGLYCEROL LIPASE"/>
    <property type="match status" value="1"/>
</dbReference>